<name>T0L7C7_9MICR</name>
<reference evidence="3 4" key="1">
    <citation type="journal article" date="2013" name="BMC Genomics">
        <title>Genome sequencing and comparative genomics of honey bee microsporidia, Nosema apis reveal novel insights into host-parasite interactions.</title>
        <authorList>
            <person name="Chen Yp."/>
            <person name="Pettis J.S."/>
            <person name="Zhao Y."/>
            <person name="Liu X."/>
            <person name="Tallon L.J."/>
            <person name="Sadzewicz L.D."/>
            <person name="Li R."/>
            <person name="Zheng H."/>
            <person name="Huang S."/>
            <person name="Zhang X."/>
            <person name="Hamilton M.C."/>
            <person name="Pernal S.F."/>
            <person name="Melathopoulos A.P."/>
            <person name="Yan X."/>
            <person name="Evans J.D."/>
        </authorList>
    </citation>
    <scope>NUCLEOTIDE SEQUENCE [LARGE SCALE GENOMIC DNA]</scope>
    <source>
        <strain evidence="3 4">BRL 01</strain>
    </source>
</reference>
<dbReference type="EMBL" id="KE647288">
    <property type="protein sequence ID" value="EQB60429.1"/>
    <property type="molecule type" value="Genomic_DNA"/>
</dbReference>
<proteinExistence type="inferred from homology"/>
<dbReference type="GO" id="GO:0005737">
    <property type="term" value="C:cytoplasm"/>
    <property type="evidence" value="ECO:0007669"/>
    <property type="project" value="TreeGrafter"/>
</dbReference>
<evidence type="ECO:0000256" key="2">
    <source>
        <dbReference type="ARBA" id="ARBA00022801"/>
    </source>
</evidence>
<dbReference type="HOGENOM" id="CLU_073644_0_0_1"/>
<evidence type="ECO:0000256" key="1">
    <source>
        <dbReference type="ARBA" id="ARBA00008023"/>
    </source>
</evidence>
<dbReference type="PANTHER" id="PTHR11067:SF9">
    <property type="entry name" value="INOSINE TRIPHOSPHATE PYROPHOSPHATASE"/>
    <property type="match status" value="1"/>
</dbReference>
<dbReference type="VEuPathDB" id="MicrosporidiaDB:NAPIS_ORF02004"/>
<keyword evidence="4" id="KW-1185">Reference proteome</keyword>
<dbReference type="PANTHER" id="PTHR11067">
    <property type="entry name" value="INOSINE TRIPHOSPHATE PYROPHOSPHATASE/HAM1 PROTEIN"/>
    <property type="match status" value="1"/>
</dbReference>
<dbReference type="SUPFAM" id="SSF52972">
    <property type="entry name" value="ITPase-like"/>
    <property type="match status" value="2"/>
</dbReference>
<keyword evidence="2" id="KW-0378">Hydrolase</keyword>
<evidence type="ECO:0000313" key="4">
    <source>
        <dbReference type="Proteomes" id="UP000053780"/>
    </source>
</evidence>
<gene>
    <name evidence="3" type="ORF">NAPIS_ORF02004</name>
</gene>
<organism evidence="3 4">
    <name type="scientific">Vairimorpha apis BRL 01</name>
    <dbReference type="NCBI Taxonomy" id="1037528"/>
    <lineage>
        <taxon>Eukaryota</taxon>
        <taxon>Fungi</taxon>
        <taxon>Fungi incertae sedis</taxon>
        <taxon>Microsporidia</taxon>
        <taxon>Nosematidae</taxon>
        <taxon>Vairimorpha</taxon>
    </lineage>
</organism>
<evidence type="ECO:0000313" key="3">
    <source>
        <dbReference type="EMBL" id="EQB60429.1"/>
    </source>
</evidence>
<protein>
    <submittedName>
        <fullName evidence="3">Polyprotein</fullName>
    </submittedName>
</protein>
<dbReference type="InterPro" id="IPR002637">
    <property type="entry name" value="RdgB/HAM1"/>
</dbReference>
<dbReference type="AlphaFoldDB" id="T0L7C7"/>
<accession>T0L7C7</accession>
<dbReference type="Proteomes" id="UP000053780">
    <property type="component" value="Unassembled WGS sequence"/>
</dbReference>
<dbReference type="GO" id="GO:0047429">
    <property type="term" value="F:nucleoside triphosphate diphosphatase activity"/>
    <property type="evidence" value="ECO:0007669"/>
    <property type="project" value="InterPro"/>
</dbReference>
<dbReference type="Pfam" id="PF01725">
    <property type="entry name" value="Ham1p_like"/>
    <property type="match status" value="2"/>
</dbReference>
<dbReference type="GO" id="GO:0009143">
    <property type="term" value="P:nucleoside triphosphate catabolic process"/>
    <property type="evidence" value="ECO:0007669"/>
    <property type="project" value="InterPro"/>
</dbReference>
<sequence length="327" mass="38547">MNITKQTSTIFNCSNLLAPVLKLFFVSTNKSKYQQLKQSLNLDLEFINADIQEIQGTHENIIRDKLEKACRLYPNKYIIVDDSSICLKSLNGFPGPYGKYFLEMGFDVVENLVSKIGRCATLECKLGLGILRNDKLDMNIFSGVIEGEIIQRLNNEQKNSINDILDQNDRNVKVTDLGFKRRMHKTYDDINRLKERGNEDKDIDSNVKRNYRQSLYENSYLKYEKEINYEYKNLVKDLNNIECLKPSAVKNDKLNVDRKQYIEHVYKKQDKNNFKLLDEQFDNMFYHYQAKKFMSEMSLEELNIYSHRSIAVKKLKEYLKENKLINC</sequence>
<dbReference type="Gene3D" id="3.90.950.10">
    <property type="match status" value="2"/>
</dbReference>
<dbReference type="OrthoDB" id="6288734at2759"/>
<comment type="similarity">
    <text evidence="1">Belongs to the HAM1 NTPase family.</text>
</comment>
<dbReference type="InterPro" id="IPR029001">
    <property type="entry name" value="ITPase-like_fam"/>
</dbReference>